<sequence length="251" mass="28001">METNNTLPVIAGVEIPVDSEGRYNLNALHRASGEGQNKAPGQWLRTKQAQEFVSAVEKETMQICIVSVEGRNGGTFAHELVAVEYAGWISPSFRIKVNQTFIDYRNGKLQPTTITDPIIAALVHGLMEIDGIKQQQVVIVRKTEQLESRVEQVELQHRNGVPQGYLSRSQAHVLHGIGLSSEVFHLALHQLEVPTTPYIHHAEDGNDVATFAYLESDIADAVRTFLNDAIQVTRCMCESPLLNGRRFRYSK</sequence>
<organism evidence="2 3">
    <name type="scientific">Chromatium okenii</name>
    <dbReference type="NCBI Taxonomy" id="61644"/>
    <lineage>
        <taxon>Bacteria</taxon>
        <taxon>Pseudomonadati</taxon>
        <taxon>Pseudomonadota</taxon>
        <taxon>Gammaproteobacteria</taxon>
        <taxon>Chromatiales</taxon>
        <taxon>Chromatiaceae</taxon>
        <taxon>Chromatium</taxon>
    </lineage>
</organism>
<dbReference type="OrthoDB" id="5298460at2"/>
<dbReference type="Pfam" id="PF04383">
    <property type="entry name" value="KilA-N"/>
    <property type="match status" value="1"/>
</dbReference>
<comment type="caution">
    <text evidence="2">The sequence shown here is derived from an EMBL/GenBank/DDBJ whole genome shotgun (WGS) entry which is preliminary data.</text>
</comment>
<keyword evidence="3" id="KW-1185">Reference proteome</keyword>
<dbReference type="PROSITE" id="PS51301">
    <property type="entry name" value="KILA_N"/>
    <property type="match status" value="1"/>
</dbReference>
<dbReference type="SMART" id="SM01252">
    <property type="entry name" value="KilA-N"/>
    <property type="match status" value="1"/>
</dbReference>
<dbReference type="RefSeq" id="WP_105073523.1">
    <property type="nucleotide sequence ID" value="NZ_PPGH01000035.1"/>
</dbReference>
<dbReference type="AlphaFoldDB" id="A0A2S7XQY3"/>
<gene>
    <name evidence="2" type="ORF">CXB77_08275</name>
</gene>
<proteinExistence type="predicted"/>
<evidence type="ECO:0000259" key="1">
    <source>
        <dbReference type="PROSITE" id="PS51301"/>
    </source>
</evidence>
<evidence type="ECO:0000313" key="2">
    <source>
        <dbReference type="EMBL" id="PQJ95878.1"/>
    </source>
</evidence>
<dbReference type="Proteomes" id="UP000239936">
    <property type="component" value="Unassembled WGS sequence"/>
</dbReference>
<protein>
    <recommendedName>
        <fullName evidence="1">KilA-N domain-containing protein</fullName>
    </recommendedName>
</protein>
<reference evidence="2 3" key="1">
    <citation type="submission" date="2018-01" db="EMBL/GenBank/DDBJ databases">
        <title>The complete genome sequence of Chromatium okenii LaCa, a purple sulfur bacterium with a turbulent life.</title>
        <authorList>
            <person name="Luedin S.M."/>
            <person name="Liechti N."/>
            <person name="Storelli N."/>
            <person name="Danza F."/>
            <person name="Wittwer M."/>
            <person name="Pothier J.F."/>
            <person name="Tonolla M.A."/>
        </authorList>
    </citation>
    <scope>NUCLEOTIDE SEQUENCE [LARGE SCALE GENOMIC DNA]</scope>
    <source>
        <strain evidence="2 3">LaCa</strain>
    </source>
</reference>
<feature type="domain" description="KilA-N" evidence="1">
    <location>
        <begin position="4"/>
        <end position="104"/>
    </location>
</feature>
<dbReference type="EMBL" id="PPGH01000035">
    <property type="protein sequence ID" value="PQJ95878.1"/>
    <property type="molecule type" value="Genomic_DNA"/>
</dbReference>
<dbReference type="InterPro" id="IPR018004">
    <property type="entry name" value="KilA/APSES_HTH"/>
</dbReference>
<name>A0A2S7XQY3_9GAMM</name>
<accession>A0A2S7XQY3</accession>
<dbReference type="InterPro" id="IPR017880">
    <property type="entry name" value="KilA_N"/>
</dbReference>
<evidence type="ECO:0000313" key="3">
    <source>
        <dbReference type="Proteomes" id="UP000239936"/>
    </source>
</evidence>